<evidence type="ECO:0000256" key="1">
    <source>
        <dbReference type="SAM" id="Phobius"/>
    </source>
</evidence>
<feature type="domain" description="Rhodanese" evidence="2">
    <location>
        <begin position="43"/>
        <end position="128"/>
    </location>
</feature>
<feature type="transmembrane region" description="Helical" evidence="1">
    <location>
        <begin position="6"/>
        <end position="25"/>
    </location>
</feature>
<dbReference type="InterPro" id="IPR001763">
    <property type="entry name" value="Rhodanese-like_dom"/>
</dbReference>
<dbReference type="Gene3D" id="3.40.250.10">
    <property type="entry name" value="Rhodanese-like domain"/>
    <property type="match status" value="1"/>
</dbReference>
<gene>
    <name evidence="3" type="ORF">HNQ37_000949</name>
</gene>
<dbReference type="InterPro" id="IPR036873">
    <property type="entry name" value="Rhodanese-like_dom_sf"/>
</dbReference>
<evidence type="ECO:0000313" key="4">
    <source>
        <dbReference type="Proteomes" id="UP000562464"/>
    </source>
</evidence>
<evidence type="ECO:0000313" key="3">
    <source>
        <dbReference type="EMBL" id="MBB5888059.1"/>
    </source>
</evidence>
<reference evidence="3 4" key="1">
    <citation type="submission" date="2020-08" db="EMBL/GenBank/DDBJ databases">
        <title>Genomic Encyclopedia of Type Strains, Phase IV (KMG-IV): sequencing the most valuable type-strain genomes for metagenomic binning, comparative biology and taxonomic classification.</title>
        <authorList>
            <person name="Goeker M."/>
        </authorList>
    </citation>
    <scope>NUCLEOTIDE SEQUENCE [LARGE SCALE GENOMIC DNA]</scope>
    <source>
        <strain evidence="3 4">DSM 14925</strain>
    </source>
</reference>
<dbReference type="InterPro" id="IPR050229">
    <property type="entry name" value="GlpE_sulfurtransferase"/>
</dbReference>
<keyword evidence="4" id="KW-1185">Reference proteome</keyword>
<keyword evidence="1" id="KW-0812">Transmembrane</keyword>
<comment type="caution">
    <text evidence="3">The sequence shown here is derived from an EMBL/GenBank/DDBJ whole genome shotgun (WGS) entry which is preliminary data.</text>
</comment>
<dbReference type="GO" id="GO:0016740">
    <property type="term" value="F:transferase activity"/>
    <property type="evidence" value="ECO:0007669"/>
    <property type="project" value="UniProtKB-KW"/>
</dbReference>
<dbReference type="Pfam" id="PF00581">
    <property type="entry name" value="Rhodanese"/>
    <property type="match status" value="1"/>
</dbReference>
<dbReference type="CDD" id="cd00158">
    <property type="entry name" value="RHOD"/>
    <property type="match status" value="1"/>
</dbReference>
<sequence>MNWIVILEWIVIVALVVYMLIWPLIRPRLVAKIIDNLEFNQKISENAQLIDVREPAQFRQKHILGARNIPANQIKESISSFRKDTDILLYENSQMKLTTAAAGRLKKAGFKNVYILKTGLSKWGGKVKQG</sequence>
<dbReference type="PROSITE" id="PS50206">
    <property type="entry name" value="RHODANESE_3"/>
    <property type="match status" value="1"/>
</dbReference>
<proteinExistence type="predicted"/>
<name>A0A841C9I8_9LACT</name>
<keyword evidence="1" id="KW-1133">Transmembrane helix</keyword>
<dbReference type="AlphaFoldDB" id="A0A841C9I8"/>
<keyword evidence="3" id="KW-0808">Transferase</keyword>
<dbReference type="SUPFAM" id="SSF52821">
    <property type="entry name" value="Rhodanese/Cell cycle control phosphatase"/>
    <property type="match status" value="1"/>
</dbReference>
<dbReference type="EMBL" id="JACHHV010000013">
    <property type="protein sequence ID" value="MBB5888059.1"/>
    <property type="molecule type" value="Genomic_DNA"/>
</dbReference>
<dbReference type="PANTHER" id="PTHR43031:SF18">
    <property type="entry name" value="RHODANESE-RELATED SULFURTRANSFERASES"/>
    <property type="match status" value="1"/>
</dbReference>
<evidence type="ECO:0000259" key="2">
    <source>
        <dbReference type="PROSITE" id="PS50206"/>
    </source>
</evidence>
<dbReference type="SMART" id="SM00450">
    <property type="entry name" value="RHOD"/>
    <property type="match status" value="1"/>
</dbReference>
<accession>A0A841C9I8</accession>
<keyword evidence="1" id="KW-0472">Membrane</keyword>
<dbReference type="RefSeq" id="WP_183539756.1">
    <property type="nucleotide sequence ID" value="NZ_DASWOY010000035.1"/>
</dbReference>
<protein>
    <submittedName>
        <fullName evidence="3">Rhodanese-related sulfurtransferase</fullName>
    </submittedName>
</protein>
<dbReference type="PANTHER" id="PTHR43031">
    <property type="entry name" value="FAD-DEPENDENT OXIDOREDUCTASE"/>
    <property type="match status" value="1"/>
</dbReference>
<dbReference type="Proteomes" id="UP000562464">
    <property type="component" value="Unassembled WGS sequence"/>
</dbReference>
<organism evidence="3 4">
    <name type="scientific">Lactovum miscens</name>
    <dbReference type="NCBI Taxonomy" id="190387"/>
    <lineage>
        <taxon>Bacteria</taxon>
        <taxon>Bacillati</taxon>
        <taxon>Bacillota</taxon>
        <taxon>Bacilli</taxon>
        <taxon>Lactobacillales</taxon>
        <taxon>Streptococcaceae</taxon>
        <taxon>Lactovum</taxon>
    </lineage>
</organism>